<protein>
    <submittedName>
        <fullName evidence="4">Centriolar coiled-coil protein of 110 kDa isoform X1</fullName>
    </submittedName>
</protein>
<dbReference type="RefSeq" id="XP_040611606.1">
    <property type="nucleotide sequence ID" value="XM_040755672.1"/>
</dbReference>
<feature type="compositionally biased region" description="Polar residues" evidence="2">
    <location>
        <begin position="976"/>
        <end position="986"/>
    </location>
</feature>
<keyword evidence="3" id="KW-1185">Reference proteome</keyword>
<dbReference type="PANTHER" id="PTHR13594:SF1">
    <property type="entry name" value="CENTRIOLAR COILED-COIL PROTEIN OF 110 KDA"/>
    <property type="match status" value="1"/>
</dbReference>
<feature type="region of interest" description="Disordered" evidence="2">
    <location>
        <begin position="359"/>
        <end position="380"/>
    </location>
</feature>
<name>A0ABM2YC18_MESAU</name>
<feature type="region of interest" description="Disordered" evidence="2">
    <location>
        <begin position="236"/>
        <end position="299"/>
    </location>
</feature>
<feature type="coiled-coil region" evidence="1">
    <location>
        <begin position="645"/>
        <end position="701"/>
    </location>
</feature>
<accession>A0ABM2YC18</accession>
<gene>
    <name evidence="4" type="primary">Ccp110</name>
</gene>
<dbReference type="InterPro" id="IPR033207">
    <property type="entry name" value="CCP110"/>
</dbReference>
<evidence type="ECO:0000313" key="3">
    <source>
        <dbReference type="Proteomes" id="UP000886700"/>
    </source>
</evidence>
<dbReference type="Proteomes" id="UP000886700">
    <property type="component" value="Unplaced"/>
</dbReference>
<feature type="region of interest" description="Disordered" evidence="2">
    <location>
        <begin position="946"/>
        <end position="995"/>
    </location>
</feature>
<dbReference type="PANTHER" id="PTHR13594">
    <property type="entry name" value="CENTRIOLAR COILED-COIL PROTEIN OF 110 KDA"/>
    <property type="match status" value="1"/>
</dbReference>
<feature type="compositionally biased region" description="Basic and acidic residues" evidence="2">
    <location>
        <begin position="236"/>
        <end position="245"/>
    </location>
</feature>
<feature type="compositionally biased region" description="Basic and acidic residues" evidence="2">
    <location>
        <begin position="150"/>
        <end position="166"/>
    </location>
</feature>
<organism evidence="3 4">
    <name type="scientific">Mesocricetus auratus</name>
    <name type="common">Golden hamster</name>
    <dbReference type="NCBI Taxonomy" id="10036"/>
    <lineage>
        <taxon>Eukaryota</taxon>
        <taxon>Metazoa</taxon>
        <taxon>Chordata</taxon>
        <taxon>Craniata</taxon>
        <taxon>Vertebrata</taxon>
        <taxon>Euteleostomi</taxon>
        <taxon>Mammalia</taxon>
        <taxon>Eutheria</taxon>
        <taxon>Euarchontoglires</taxon>
        <taxon>Glires</taxon>
        <taxon>Rodentia</taxon>
        <taxon>Myomorpha</taxon>
        <taxon>Muroidea</taxon>
        <taxon>Cricetidae</taxon>
        <taxon>Cricetinae</taxon>
        <taxon>Mesocricetus</taxon>
    </lineage>
</organism>
<reference evidence="4" key="1">
    <citation type="submission" date="2025-08" db="UniProtKB">
        <authorList>
            <consortium name="RefSeq"/>
        </authorList>
    </citation>
    <scope>IDENTIFICATION</scope>
    <source>
        <tissue evidence="4">Liver</tissue>
    </source>
</reference>
<feature type="compositionally biased region" description="Basic and acidic residues" evidence="2">
    <location>
        <begin position="255"/>
        <end position="278"/>
    </location>
</feature>
<evidence type="ECO:0000256" key="2">
    <source>
        <dbReference type="SAM" id="MobiDB-lite"/>
    </source>
</evidence>
<dbReference type="Pfam" id="PF16025">
    <property type="entry name" value="CaM_bind"/>
    <property type="match status" value="1"/>
</dbReference>
<sequence length="1030" mass="114067">MEEYEKFCEKALTRVQEASLSAESFLPAQAQSVSLIRFHGVAVLSPLLTIEKRKEIQQEKQKALDVQTRKQANRKKALLTRVQEILENVQVRKAPNASDFDQWATETVSCSPEFRDLNAPATVPNSLPSPTEDCTPVKLEKITGLLPLGNKDRHSPNELSLSRDSKGSGSPKRGASPDSRQTVNGAALRLSTGSSQETHISDSPLLAKEKQDPSCLADITPDPYIMSLQNLMKKSKEYMEREQARRSLRSSAKRSVSESHSDKENDAAKASDCVKEKAPPMPTGRHCGSTIPDKPSLNKSNVLLQGASQASNMGTSVLASFSKVDLPVGTDSPAVPDVESAFKVFPTFITENKGIKTLTGPYAKLPSPEPSVSPPMHRRRSRPSSACQILINNPVNACELSPKGKEEAVDRVAPAAAEETTNESEIVPKSPTDLTGVCSSKVSASKILLGTTRDTVVGKPSQVYQALGNQLDNKVTVEHAAMEGPIIGDEREIQKVDNTCMAVPKLHELHTTSQCVASQAVEDVCGLKSASMLAKNSCNLQMELNKSYDVKNPSPLLMQNQNSRQQMDTPPVPCGNEQFLNNSFEKVKRRLDLDIDSLQKENCPYIVTAGVAEQERDHLPERRYPKGSVCMNRNKMLETSPKEGQEVLKMKMLAFEEMRKRLEEQHAQQLSLLIAEQEREQERLQREIEEQEKMLTEKAVTADVSDLNSMLELEWRKRSGSALLETVLSQVDLLQASDNSGFTNSALQQSFGSASEGPFYLWGSLTSGVTKLSITRPFGRAQAKWSQVFSPEIQAKFNKITAVAKGFLTRKLMQTDKLKQLRQTVKDTMEFIRSFQSEAPLKRGVVSAQDASLQERVLAQLRAALYGIHDIFFVMDAAERMSILHHDREARKEKLLRQMDKMKSPRVALSAATQKSLDRKKFMKVAEMGMPNKKFLLKQNPSETRVLQPSQGQNAPVHRLLSRQGTPKTSVKGVVQNRQKPSQSRVPNRAPVSDCGNSGGWKIIAESICRKNPKKAAKCCDNLRRQHSLG</sequence>
<proteinExistence type="predicted"/>
<evidence type="ECO:0000256" key="1">
    <source>
        <dbReference type="SAM" id="Coils"/>
    </source>
</evidence>
<evidence type="ECO:0000313" key="4">
    <source>
        <dbReference type="RefSeq" id="XP_040611606.1"/>
    </source>
</evidence>
<dbReference type="GeneID" id="101825674"/>
<feature type="region of interest" description="Disordered" evidence="2">
    <location>
        <begin position="145"/>
        <end position="221"/>
    </location>
</feature>
<keyword evidence="1" id="KW-0175">Coiled coil</keyword>